<evidence type="ECO:0000256" key="1">
    <source>
        <dbReference type="SAM" id="MobiDB-lite"/>
    </source>
</evidence>
<gene>
    <name evidence="3" type="ORF">SAMN05216206_3860</name>
</gene>
<protein>
    <recommendedName>
        <fullName evidence="5">Lipoprotein</fullName>
    </recommendedName>
</protein>
<feature type="signal peptide" evidence="2">
    <location>
        <begin position="1"/>
        <end position="19"/>
    </location>
</feature>
<sequence>MPYKTMLLALLLMSLSSCAVYGGGSGYGNHRYDRGHSNTYYQVQRYPVYVVPQPRRYQTHRHDGRRYDDHRQPPRYYAPAPQPRDYQARRYQKRHDYRVTQPRAGWDGNRDHDYSRGHQQSRQQRYDAQRDEDHRRDERRGWDQQR</sequence>
<keyword evidence="2" id="KW-0732">Signal</keyword>
<feature type="region of interest" description="Disordered" evidence="1">
    <location>
        <begin position="51"/>
        <end position="146"/>
    </location>
</feature>
<dbReference type="PROSITE" id="PS51257">
    <property type="entry name" value="PROKAR_LIPOPROTEIN"/>
    <property type="match status" value="1"/>
</dbReference>
<proteinExistence type="predicted"/>
<organism evidence="3 4">
    <name type="scientific">Pseudomonas guineae</name>
    <dbReference type="NCBI Taxonomy" id="425504"/>
    <lineage>
        <taxon>Bacteria</taxon>
        <taxon>Pseudomonadati</taxon>
        <taxon>Pseudomonadota</taxon>
        <taxon>Gammaproteobacteria</taxon>
        <taxon>Pseudomonadales</taxon>
        <taxon>Pseudomonadaceae</taxon>
        <taxon>Pseudomonas</taxon>
    </lineage>
</organism>
<dbReference type="EMBL" id="FOQL01000007">
    <property type="protein sequence ID" value="SFJ28905.1"/>
    <property type="molecule type" value="Genomic_DNA"/>
</dbReference>
<evidence type="ECO:0000256" key="2">
    <source>
        <dbReference type="SAM" id="SignalP"/>
    </source>
</evidence>
<dbReference type="Proteomes" id="UP000243606">
    <property type="component" value="Unassembled WGS sequence"/>
</dbReference>
<feature type="chain" id="PRO_5017409324" description="Lipoprotein" evidence="2">
    <location>
        <begin position="20"/>
        <end position="146"/>
    </location>
</feature>
<dbReference type="AlphaFoldDB" id="A0A1I3Q5D1"/>
<name>A0A1I3Q5D1_9PSED</name>
<evidence type="ECO:0000313" key="4">
    <source>
        <dbReference type="Proteomes" id="UP000243606"/>
    </source>
</evidence>
<feature type="compositionally biased region" description="Low complexity" evidence="1">
    <location>
        <begin position="74"/>
        <end position="85"/>
    </location>
</feature>
<reference evidence="4" key="1">
    <citation type="submission" date="2016-10" db="EMBL/GenBank/DDBJ databases">
        <authorList>
            <person name="Varghese N."/>
            <person name="Submissions S."/>
        </authorList>
    </citation>
    <scope>NUCLEOTIDE SEQUENCE [LARGE SCALE GENOMIC DNA]</scope>
    <source>
        <strain evidence="4">LMG 24016</strain>
    </source>
</reference>
<accession>A0A1I3Q5D1</accession>
<evidence type="ECO:0000313" key="3">
    <source>
        <dbReference type="EMBL" id="SFJ28905.1"/>
    </source>
</evidence>
<keyword evidence="4" id="KW-1185">Reference proteome</keyword>
<feature type="compositionally biased region" description="Basic and acidic residues" evidence="1">
    <location>
        <begin position="124"/>
        <end position="146"/>
    </location>
</feature>
<evidence type="ECO:0008006" key="5">
    <source>
        <dbReference type="Google" id="ProtNLM"/>
    </source>
</evidence>
<dbReference type="RefSeq" id="WP_090245010.1">
    <property type="nucleotide sequence ID" value="NZ_CAXBNE010000099.1"/>
</dbReference>
<dbReference type="OrthoDB" id="7015544at2"/>